<name>A0AA92TVL8_9BACT</name>
<dbReference type="AlphaFoldDB" id="A0AA92TVL8"/>
<gene>
    <name evidence="2" type="ORF">DWV76_15165</name>
</gene>
<evidence type="ECO:0000256" key="1">
    <source>
        <dbReference type="SAM" id="MobiDB-lite"/>
    </source>
</evidence>
<comment type="caution">
    <text evidence="2">The sequence shown here is derived from an EMBL/GenBank/DDBJ whole genome shotgun (WGS) entry which is preliminary data.</text>
</comment>
<reference evidence="2 3" key="1">
    <citation type="submission" date="2018-08" db="EMBL/GenBank/DDBJ databases">
        <title>A genome reference for cultivated species of the human gut microbiota.</title>
        <authorList>
            <person name="Zou Y."/>
            <person name="Xue W."/>
            <person name="Luo G."/>
        </authorList>
    </citation>
    <scope>NUCLEOTIDE SEQUENCE [LARGE SCALE GENOMIC DNA]</scope>
    <source>
        <strain evidence="2 3">AF12-50</strain>
    </source>
</reference>
<accession>A0AA92TVL8</accession>
<protein>
    <recommendedName>
        <fullName evidence="4">Helix-turn-helix domain-containing protein</fullName>
    </recommendedName>
</protein>
<feature type="compositionally biased region" description="Basic and acidic residues" evidence="1">
    <location>
        <begin position="143"/>
        <end position="157"/>
    </location>
</feature>
<organism evidence="2 3">
    <name type="scientific">Segatella copri</name>
    <dbReference type="NCBI Taxonomy" id="165179"/>
    <lineage>
        <taxon>Bacteria</taxon>
        <taxon>Pseudomonadati</taxon>
        <taxon>Bacteroidota</taxon>
        <taxon>Bacteroidia</taxon>
        <taxon>Bacteroidales</taxon>
        <taxon>Prevotellaceae</taxon>
        <taxon>Segatella</taxon>
    </lineage>
</organism>
<feature type="region of interest" description="Disordered" evidence="1">
    <location>
        <begin position="142"/>
        <end position="258"/>
    </location>
</feature>
<dbReference type="RefSeq" id="WP_118066751.1">
    <property type="nucleotide sequence ID" value="NZ_QSAG01000049.1"/>
</dbReference>
<evidence type="ECO:0000313" key="2">
    <source>
        <dbReference type="EMBL" id="RGW39857.1"/>
    </source>
</evidence>
<dbReference type="EMBL" id="QSAG01000049">
    <property type="protein sequence ID" value="RGW39857.1"/>
    <property type="molecule type" value="Genomic_DNA"/>
</dbReference>
<feature type="compositionally biased region" description="Polar residues" evidence="1">
    <location>
        <begin position="169"/>
        <end position="181"/>
    </location>
</feature>
<dbReference type="Proteomes" id="UP000283785">
    <property type="component" value="Unassembled WGS sequence"/>
</dbReference>
<evidence type="ECO:0008006" key="4">
    <source>
        <dbReference type="Google" id="ProtNLM"/>
    </source>
</evidence>
<feature type="compositionally biased region" description="Basic and acidic residues" evidence="1">
    <location>
        <begin position="238"/>
        <end position="248"/>
    </location>
</feature>
<sequence>MKTDGYILTPELLQWRYFHRPVVVQVLIYVLLSATHNEASAATLSLRLLADRLHTSVKSIRCAIDVLIQERIITKCSSPKASTIVYVNSSHPLSHCILPYQNPLGAQSGALFRAQIGAQSGAQILTSQVTDTQDCAAYFQDNKGTDRGTIKGKDGARSRAHSKQGAHQKAQSRAQINNPETPLNKGDSEDSAEVEGTDKGKGKGTEVRGKKQIKENISPEPPIKENKQRKEKAHTHTQKKEKEKKSFDPEVQFSIPKT</sequence>
<feature type="compositionally biased region" description="Basic and acidic residues" evidence="1">
    <location>
        <begin position="196"/>
        <end position="214"/>
    </location>
</feature>
<evidence type="ECO:0000313" key="3">
    <source>
        <dbReference type="Proteomes" id="UP000283785"/>
    </source>
</evidence>
<proteinExistence type="predicted"/>